<evidence type="ECO:0000313" key="2">
    <source>
        <dbReference type="Proteomes" id="UP001218021"/>
    </source>
</evidence>
<proteinExistence type="predicted"/>
<name>A0AAJ1HNI7_LIMMU</name>
<evidence type="ECO:0000313" key="1">
    <source>
        <dbReference type="EMBL" id="MDC2827647.1"/>
    </source>
</evidence>
<accession>A0AAJ1HNI7</accession>
<sequence>MAQTIKNGQEDWLTTLNAGLNQIGDKVSSQTIPVTFINGFSGDISIKKYQFGSAQITTVEGWFKTAGSATLQGGTPTGIFKVPANTDIGMCFAWTNSANMLNGRVVTKPDGTVTVELENVLGANNFVNIVGMRAY</sequence>
<dbReference type="RefSeq" id="WP_272207840.1">
    <property type="nucleotide sequence ID" value="NZ_JAQONC010000019.1"/>
</dbReference>
<comment type="caution">
    <text evidence="1">The sequence shown here is derived from an EMBL/GenBank/DDBJ whole genome shotgun (WGS) entry which is preliminary data.</text>
</comment>
<gene>
    <name evidence="1" type="ORF">PO158_05010</name>
</gene>
<reference evidence="1" key="1">
    <citation type="submission" date="2023-01" db="EMBL/GenBank/DDBJ databases">
        <title>Genome analysis of 13 Lactobacillus isolated from gut of wild boar.</title>
        <authorList>
            <person name="Papp P."/>
            <person name="Libisch B."/>
            <person name="Nagy T."/>
            <person name="Olasz F."/>
        </authorList>
    </citation>
    <scope>NUCLEOTIDE SEQUENCE</scope>
    <source>
        <strain evidence="1">F108</strain>
    </source>
</reference>
<protein>
    <submittedName>
        <fullName evidence="1">Uncharacterized protein</fullName>
    </submittedName>
</protein>
<organism evidence="1 2">
    <name type="scientific">Limosilactobacillus mucosae</name>
    <name type="common">Lactobacillus mucosae</name>
    <dbReference type="NCBI Taxonomy" id="97478"/>
    <lineage>
        <taxon>Bacteria</taxon>
        <taxon>Bacillati</taxon>
        <taxon>Bacillota</taxon>
        <taxon>Bacilli</taxon>
        <taxon>Lactobacillales</taxon>
        <taxon>Lactobacillaceae</taxon>
        <taxon>Limosilactobacillus</taxon>
    </lineage>
</organism>
<dbReference type="Proteomes" id="UP001218021">
    <property type="component" value="Unassembled WGS sequence"/>
</dbReference>
<dbReference type="AlphaFoldDB" id="A0AAJ1HNI7"/>
<dbReference type="EMBL" id="JAQOND010000019">
    <property type="protein sequence ID" value="MDC2827647.1"/>
    <property type="molecule type" value="Genomic_DNA"/>
</dbReference>